<keyword evidence="3" id="KW-0547">Nucleotide-binding</keyword>
<dbReference type="PANTHER" id="PTHR43581">
    <property type="entry name" value="ATP/GTP PHOSPHATASE"/>
    <property type="match status" value="1"/>
</dbReference>
<dbReference type="Gene3D" id="3.40.50.300">
    <property type="entry name" value="P-loop containing nucleotide triphosphate hydrolases"/>
    <property type="match status" value="1"/>
</dbReference>
<feature type="coiled-coil region" evidence="1">
    <location>
        <begin position="228"/>
        <end position="259"/>
    </location>
</feature>
<dbReference type="Pfam" id="PF13175">
    <property type="entry name" value="AAA_15"/>
    <property type="match status" value="1"/>
</dbReference>
<gene>
    <name evidence="3" type="ORF">KHX94_13695</name>
</gene>
<dbReference type="Proteomes" id="UP000676428">
    <property type="component" value="Chromosome"/>
</dbReference>
<sequence>MKISSLTLKNFRAYSNVFVKFDDNFNVIIGRNDVGKSTILEALEIFFNNETVKIDIGDHNVHVADPEMSIQVSFSPDDKQYTIDTVPTDLHREYLLDENGELTIKKSWDCSKDKLTATSLKTYIIANYPKVFEEPLISLKIADLKKMLDSYGDKLDVKEVKKNKSSSIRQAIYEVEDMAEFSLRDIPIDKEDGKKIWDSLKLDLPLFFIFQSDRANKDSDKKVQDPLKAITKTAIGQLEQELEKVKEQIRIKAENLGNRTLEKLKEMNPEIAEVLTPQMTNKAWDSLFSFSFNCDDGIPINKRGSGVRRLILLNYFRAEAERKNSEERNVIYAIEEPETSQHPDWQVELFNALVELSENPSTQVLITTHSPSLAGLVCPDNILFVYKNEQDIKVKKGGNDNLQVIADTLGLLPNVSITLESNGIKAILCVEGPSDIEFFNHIGKLFGIDLENDGRVLVLCLGGGTLMHWVNKNYLAKLNKPEIHIYDNDVSKYQLAIDEVNARGNGWGTLTNMCEMENYIHPSLISQVYHIQEEFFPTQGEWQEEWSSKNIPKELSSFLKQLKANGNNEITDEGQSSIKRILSSKAAPLMTVDLLKDLSAYDEVNGWFEQLNGLIQ</sequence>
<keyword evidence="3" id="KW-0067">ATP-binding</keyword>
<protein>
    <submittedName>
        <fullName evidence="3">ATP-binding protein</fullName>
    </submittedName>
</protein>
<proteinExistence type="predicted"/>
<evidence type="ECO:0000256" key="1">
    <source>
        <dbReference type="SAM" id="Coils"/>
    </source>
</evidence>
<evidence type="ECO:0000259" key="2">
    <source>
        <dbReference type="Pfam" id="PF13175"/>
    </source>
</evidence>
<reference evidence="3 4" key="1">
    <citation type="journal article" date="2012" name="Int. J. Syst. Evol. Microbiol.">
        <title>Shewanella dokdonensis sp. nov., isolated from seawater.</title>
        <authorList>
            <person name="Sung H.R."/>
            <person name="Yoon J.H."/>
            <person name="Ghim S.Y."/>
        </authorList>
    </citation>
    <scope>NUCLEOTIDE SEQUENCE [LARGE SCALE GENOMIC DNA]</scope>
    <source>
        <strain evidence="3 4">DSM 23626</strain>
    </source>
</reference>
<organism evidence="3 4">
    <name type="scientific">Shewanella dokdonensis</name>
    <dbReference type="NCBI Taxonomy" id="712036"/>
    <lineage>
        <taxon>Bacteria</taxon>
        <taxon>Pseudomonadati</taxon>
        <taxon>Pseudomonadota</taxon>
        <taxon>Gammaproteobacteria</taxon>
        <taxon>Alteromonadales</taxon>
        <taxon>Shewanellaceae</taxon>
        <taxon>Shewanella</taxon>
    </lineage>
</organism>
<keyword evidence="1" id="KW-0175">Coiled coil</keyword>
<dbReference type="InterPro" id="IPR051396">
    <property type="entry name" value="Bact_Antivir_Def_Nuclease"/>
</dbReference>
<dbReference type="PANTHER" id="PTHR43581:SF4">
    <property type="entry name" value="ATP_GTP PHOSPHATASE"/>
    <property type="match status" value="1"/>
</dbReference>
<dbReference type="GO" id="GO:0005524">
    <property type="term" value="F:ATP binding"/>
    <property type="evidence" value="ECO:0007669"/>
    <property type="project" value="UniProtKB-KW"/>
</dbReference>
<name>A0ABX8DCH4_9GAMM</name>
<accession>A0ABX8DCH4</accession>
<dbReference type="RefSeq" id="WP_213681075.1">
    <property type="nucleotide sequence ID" value="NZ_CP074572.1"/>
</dbReference>
<dbReference type="InterPro" id="IPR027417">
    <property type="entry name" value="P-loop_NTPase"/>
</dbReference>
<dbReference type="SUPFAM" id="SSF52540">
    <property type="entry name" value="P-loop containing nucleoside triphosphate hydrolases"/>
    <property type="match status" value="1"/>
</dbReference>
<dbReference type="EMBL" id="CP074572">
    <property type="protein sequence ID" value="QVK22421.1"/>
    <property type="molecule type" value="Genomic_DNA"/>
</dbReference>
<evidence type="ECO:0000313" key="4">
    <source>
        <dbReference type="Proteomes" id="UP000676428"/>
    </source>
</evidence>
<keyword evidence="4" id="KW-1185">Reference proteome</keyword>
<dbReference type="InterPro" id="IPR041685">
    <property type="entry name" value="AAA_GajA/Old/RecF-like"/>
</dbReference>
<evidence type="ECO:0000313" key="3">
    <source>
        <dbReference type="EMBL" id="QVK22421.1"/>
    </source>
</evidence>
<feature type="domain" description="Endonuclease GajA/Old nuclease/RecF-like AAA" evidence="2">
    <location>
        <begin position="1"/>
        <end position="374"/>
    </location>
</feature>